<feature type="transmembrane region" description="Helical" evidence="6">
    <location>
        <begin position="288"/>
        <end position="305"/>
    </location>
</feature>
<dbReference type="PANTHER" id="PTHR22911:SF6">
    <property type="entry name" value="SOLUTE CARRIER FAMILY 35 MEMBER G1"/>
    <property type="match status" value="1"/>
</dbReference>
<dbReference type="SUPFAM" id="SSF103481">
    <property type="entry name" value="Multidrug resistance efflux transporter EmrE"/>
    <property type="match status" value="2"/>
</dbReference>
<feature type="transmembrane region" description="Helical" evidence="6">
    <location>
        <begin position="261"/>
        <end position="282"/>
    </location>
</feature>
<evidence type="ECO:0000256" key="3">
    <source>
        <dbReference type="ARBA" id="ARBA00022692"/>
    </source>
</evidence>
<evidence type="ECO:0000256" key="1">
    <source>
        <dbReference type="ARBA" id="ARBA00004141"/>
    </source>
</evidence>
<keyword evidence="9" id="KW-1185">Reference proteome</keyword>
<dbReference type="InterPro" id="IPR037185">
    <property type="entry name" value="EmrE-like"/>
</dbReference>
<dbReference type="EMBL" id="SNXY01000006">
    <property type="protein sequence ID" value="TDP87384.1"/>
    <property type="molecule type" value="Genomic_DNA"/>
</dbReference>
<dbReference type="OrthoDB" id="7850605at2"/>
<dbReference type="PANTHER" id="PTHR22911">
    <property type="entry name" value="ACYL-MALONYL CONDENSING ENZYME-RELATED"/>
    <property type="match status" value="1"/>
</dbReference>
<evidence type="ECO:0000313" key="8">
    <source>
        <dbReference type="EMBL" id="TDP87384.1"/>
    </source>
</evidence>
<comment type="subcellular location">
    <subcellularLocation>
        <location evidence="1">Membrane</location>
        <topology evidence="1">Multi-pass membrane protein</topology>
    </subcellularLocation>
</comment>
<dbReference type="InterPro" id="IPR000620">
    <property type="entry name" value="EamA_dom"/>
</dbReference>
<keyword evidence="5 6" id="KW-0472">Membrane</keyword>
<accession>A0A4R6RLI1</accession>
<feature type="transmembrane region" description="Helical" evidence="6">
    <location>
        <begin position="231"/>
        <end position="252"/>
    </location>
</feature>
<proteinExistence type="inferred from homology"/>
<name>A0A4R6RLI1_9HYPH</name>
<feature type="transmembrane region" description="Helical" evidence="6">
    <location>
        <begin position="88"/>
        <end position="110"/>
    </location>
</feature>
<feature type="domain" description="EamA" evidence="7">
    <location>
        <begin position="231"/>
        <end position="358"/>
    </location>
</feature>
<feature type="transmembrane region" description="Helical" evidence="6">
    <location>
        <begin position="122"/>
        <end position="140"/>
    </location>
</feature>
<evidence type="ECO:0000256" key="2">
    <source>
        <dbReference type="ARBA" id="ARBA00009853"/>
    </source>
</evidence>
<feature type="transmembrane region" description="Helical" evidence="6">
    <location>
        <begin position="206"/>
        <end position="225"/>
    </location>
</feature>
<feature type="domain" description="EamA" evidence="7">
    <location>
        <begin position="89"/>
        <end position="220"/>
    </location>
</feature>
<evidence type="ECO:0000313" key="9">
    <source>
        <dbReference type="Proteomes" id="UP000294547"/>
    </source>
</evidence>
<dbReference type="GO" id="GO:0016020">
    <property type="term" value="C:membrane"/>
    <property type="evidence" value="ECO:0007669"/>
    <property type="project" value="UniProtKB-SubCell"/>
</dbReference>
<feature type="transmembrane region" description="Helical" evidence="6">
    <location>
        <begin position="179"/>
        <end position="197"/>
    </location>
</feature>
<keyword evidence="3 6" id="KW-0812">Transmembrane</keyword>
<gene>
    <name evidence="8" type="ORF">EDD54_1278</name>
</gene>
<evidence type="ECO:0000256" key="6">
    <source>
        <dbReference type="SAM" id="Phobius"/>
    </source>
</evidence>
<dbReference type="AlphaFoldDB" id="A0A4R6RLI1"/>
<comment type="caution">
    <text evidence="8">The sequence shown here is derived from an EMBL/GenBank/DDBJ whole genome shotgun (WGS) entry which is preliminary data.</text>
</comment>
<reference evidence="8 9" key="1">
    <citation type="submission" date="2019-03" db="EMBL/GenBank/DDBJ databases">
        <title>Genomic Encyclopedia of Type Strains, Phase IV (KMG-IV): sequencing the most valuable type-strain genomes for metagenomic binning, comparative biology and taxonomic classification.</title>
        <authorList>
            <person name="Goeker M."/>
        </authorList>
    </citation>
    <scope>NUCLEOTIDE SEQUENCE [LARGE SCALE GENOMIC DNA]</scope>
    <source>
        <strain evidence="8 9">DSM 102969</strain>
    </source>
</reference>
<feature type="transmembrane region" description="Helical" evidence="6">
    <location>
        <begin position="152"/>
        <end position="173"/>
    </location>
</feature>
<evidence type="ECO:0000256" key="4">
    <source>
        <dbReference type="ARBA" id="ARBA00022989"/>
    </source>
</evidence>
<evidence type="ECO:0000256" key="5">
    <source>
        <dbReference type="ARBA" id="ARBA00023136"/>
    </source>
</evidence>
<evidence type="ECO:0000259" key="7">
    <source>
        <dbReference type="Pfam" id="PF00892"/>
    </source>
</evidence>
<protein>
    <submittedName>
        <fullName evidence="8">Drug/metabolite transporter (DMT)-like permease</fullName>
    </submittedName>
</protein>
<organism evidence="8 9">
    <name type="scientific">Oharaeibacter diazotrophicus</name>
    <dbReference type="NCBI Taxonomy" id="1920512"/>
    <lineage>
        <taxon>Bacteria</taxon>
        <taxon>Pseudomonadati</taxon>
        <taxon>Pseudomonadota</taxon>
        <taxon>Alphaproteobacteria</taxon>
        <taxon>Hyphomicrobiales</taxon>
        <taxon>Pleomorphomonadaceae</taxon>
        <taxon>Oharaeibacter</taxon>
    </lineage>
</organism>
<sequence length="364" mass="38385">MSADGGARFTPADLDGAAAIPAAAPDTAAPSADVDAAGAVDASDLAEVALTAPLAPPLSAPRREPVAGRLRRLGARGRSRWTAASDNLRGSALMIGSILVFCVMMSAIKAIGDGLPLVETLLIRQLLLTAMVLPVLRGDLVAVFRSQHAGLLALRGLFSLGSQYTYFLAVLYLPLAEMTALGFSQVVFMTLTAVVVLRETVDARRWAATGIGFLGVLVMLKPGAALFDPHALLAILSALLLCGVTAFIRLLADRESTSAMLLYQSAVLCLAYVGPAIWLWEWPTPREWGLLALIGVFGTIGQYLFTMAFRVAETSALAPLEFTRLIVACAIGYALFDEIPDLRTLLGATIVIATTVYTVRGNAG</sequence>
<dbReference type="Proteomes" id="UP000294547">
    <property type="component" value="Unassembled WGS sequence"/>
</dbReference>
<dbReference type="Pfam" id="PF00892">
    <property type="entry name" value="EamA"/>
    <property type="match status" value="2"/>
</dbReference>
<comment type="similarity">
    <text evidence="2">Belongs to the drug/metabolite transporter (DMT) superfamily. 10 TMS drug/metabolite exporter (DME) (TC 2.A.7.3) family.</text>
</comment>
<dbReference type="RefSeq" id="WP_126535519.1">
    <property type="nucleotide sequence ID" value="NZ_BSPM01000008.1"/>
</dbReference>
<keyword evidence="4 6" id="KW-1133">Transmembrane helix</keyword>